<keyword evidence="2" id="KW-0547">Nucleotide-binding</keyword>
<dbReference type="GeneID" id="83011429"/>
<dbReference type="GO" id="GO:0005886">
    <property type="term" value="C:plasma membrane"/>
    <property type="evidence" value="ECO:0007669"/>
    <property type="project" value="TreeGrafter"/>
</dbReference>
<evidence type="ECO:0000259" key="4">
    <source>
        <dbReference type="PROSITE" id="PS00662"/>
    </source>
</evidence>
<dbReference type="InterPro" id="IPR001482">
    <property type="entry name" value="T2SS/T4SS_dom"/>
</dbReference>
<proteinExistence type="inferred from homology"/>
<dbReference type="RefSeq" id="WP_042396699.1">
    <property type="nucleotide sequence ID" value="NZ_CYZV01000008.1"/>
</dbReference>
<dbReference type="GO" id="GO:0016887">
    <property type="term" value="F:ATP hydrolysis activity"/>
    <property type="evidence" value="ECO:0007669"/>
    <property type="project" value="TreeGrafter"/>
</dbReference>
<reference evidence="5 6" key="1">
    <citation type="submission" date="2015-09" db="EMBL/GenBank/DDBJ databases">
        <authorList>
            <consortium name="Pathogen Informatics"/>
        </authorList>
    </citation>
    <scope>NUCLEOTIDE SEQUENCE [LARGE SCALE GENOMIC DNA]</scope>
    <source>
        <strain evidence="5 6">2789STDY5834855</strain>
    </source>
</reference>
<dbReference type="Gene3D" id="3.40.50.300">
    <property type="entry name" value="P-loop containing nucleotide triphosphate hydrolases"/>
    <property type="match status" value="1"/>
</dbReference>
<dbReference type="GO" id="GO:0005524">
    <property type="term" value="F:ATP binding"/>
    <property type="evidence" value="ECO:0007669"/>
    <property type="project" value="UniProtKB-KW"/>
</dbReference>
<dbReference type="Pfam" id="PF00437">
    <property type="entry name" value="T2SSE"/>
    <property type="match status" value="1"/>
</dbReference>
<dbReference type="InterPro" id="IPR027417">
    <property type="entry name" value="P-loop_NTPase"/>
</dbReference>
<evidence type="ECO:0000256" key="3">
    <source>
        <dbReference type="ARBA" id="ARBA00022840"/>
    </source>
</evidence>
<comment type="similarity">
    <text evidence="1">Belongs to the GSP E family.</text>
</comment>
<dbReference type="PANTHER" id="PTHR30258:SF1">
    <property type="entry name" value="PROTEIN TRANSPORT PROTEIN HOFB HOMOLOG"/>
    <property type="match status" value="1"/>
</dbReference>
<gene>
    <name evidence="5" type="primary">gspE</name>
    <name evidence="5" type="ORF">ERS852470_00964</name>
</gene>
<name>A0A174ANW5_9CLOT</name>
<accession>A0A174ANW5</accession>
<dbReference type="Gene3D" id="3.30.450.90">
    <property type="match status" value="1"/>
</dbReference>
<dbReference type="PROSITE" id="PS00662">
    <property type="entry name" value="T2SP_E"/>
    <property type="match status" value="1"/>
</dbReference>
<evidence type="ECO:0000256" key="1">
    <source>
        <dbReference type="ARBA" id="ARBA00006611"/>
    </source>
</evidence>
<evidence type="ECO:0000313" key="5">
    <source>
        <dbReference type="EMBL" id="CUN89549.1"/>
    </source>
</evidence>
<evidence type="ECO:0000256" key="2">
    <source>
        <dbReference type="ARBA" id="ARBA00022741"/>
    </source>
</evidence>
<dbReference type="OrthoDB" id="9808272at2"/>
<feature type="domain" description="Bacterial type II secretion system protein E" evidence="4">
    <location>
        <begin position="286"/>
        <end position="300"/>
    </location>
</feature>
<evidence type="ECO:0000313" key="6">
    <source>
        <dbReference type="Proteomes" id="UP000095558"/>
    </source>
</evidence>
<dbReference type="PANTHER" id="PTHR30258">
    <property type="entry name" value="TYPE II SECRETION SYSTEM PROTEIN GSPE-RELATED"/>
    <property type="match status" value="1"/>
</dbReference>
<dbReference type="SUPFAM" id="SSF52540">
    <property type="entry name" value="P-loop containing nucleoside triphosphate hydrolases"/>
    <property type="match status" value="1"/>
</dbReference>
<keyword evidence="3" id="KW-0067">ATP-binding</keyword>
<sequence length="465" mass="53822">MKETIYNNLLKNINITVARKINEQKAKIFNAIPFKENEKEVYVYCSEVNKKVEEDMLFIFRKKVILILIKKEEIQYLIKIAYLGQKKEAYDIIIKEAIKLNVSDIHYEPYKDYVVVRFRIDGLLRSMYIFNKEEYQLILSKIKLNSNIDITEKRKPQDGKISFEYNKKSYDLRISTMPAVFGEKVVIRILYGNGFNYSIDKLNLTAEQKDKLKYIMKVNSGLIIVNGPTGSGKSTTLYSILQELNKDEVNISSLEDPIEAIIPGINQMNLNKTLNIGFAEGLRCFLRQDPDIIMIGEIRDEETAEMAVRASLTGHKVYSTIHTRDPREVYFRLEDMKVEKYLIRDSLVGIVSQRLIRLLCDNCKTIIDEKNIDGKVIKLYEKCGCNECNFTGYKGRSLVAAIHVIDNEMKEKIKNINNDNSLLSNLEMIKNLKALLINGNISLLDYENFIEVEGLSFEFKKESKL</sequence>
<dbReference type="Proteomes" id="UP000095558">
    <property type="component" value="Unassembled WGS sequence"/>
</dbReference>
<protein>
    <submittedName>
        <fullName evidence="5">General secretion pathway protein</fullName>
    </submittedName>
</protein>
<dbReference type="CDD" id="cd01129">
    <property type="entry name" value="PulE-GspE-like"/>
    <property type="match status" value="1"/>
</dbReference>
<dbReference type="AlphaFoldDB" id="A0A174ANW5"/>
<organism evidence="5 6">
    <name type="scientific">Clostridium disporicum</name>
    <dbReference type="NCBI Taxonomy" id="84024"/>
    <lineage>
        <taxon>Bacteria</taxon>
        <taxon>Bacillati</taxon>
        <taxon>Bacillota</taxon>
        <taxon>Clostridia</taxon>
        <taxon>Eubacteriales</taxon>
        <taxon>Clostridiaceae</taxon>
        <taxon>Clostridium</taxon>
    </lineage>
</organism>
<dbReference type="EMBL" id="CYZV01000008">
    <property type="protein sequence ID" value="CUN89549.1"/>
    <property type="molecule type" value="Genomic_DNA"/>
</dbReference>